<dbReference type="InterPro" id="IPR007219">
    <property type="entry name" value="XnlR_reg_dom"/>
</dbReference>
<dbReference type="PANTHER" id="PTHR31001">
    <property type="entry name" value="UNCHARACTERIZED TRANSCRIPTIONAL REGULATORY PROTEIN"/>
    <property type="match status" value="1"/>
</dbReference>
<dbReference type="Proteomes" id="UP000799770">
    <property type="component" value="Unassembled WGS sequence"/>
</dbReference>
<dbReference type="GO" id="GO:0003677">
    <property type="term" value="F:DNA binding"/>
    <property type="evidence" value="ECO:0007669"/>
    <property type="project" value="InterPro"/>
</dbReference>
<evidence type="ECO:0000256" key="1">
    <source>
        <dbReference type="ARBA" id="ARBA00004123"/>
    </source>
</evidence>
<feature type="region of interest" description="Disordered" evidence="4">
    <location>
        <begin position="159"/>
        <end position="184"/>
    </location>
</feature>
<keyword evidence="7" id="KW-1185">Reference proteome</keyword>
<evidence type="ECO:0000313" key="6">
    <source>
        <dbReference type="EMBL" id="KAF2113072.1"/>
    </source>
</evidence>
<feature type="compositionally biased region" description="Basic and acidic residues" evidence="4">
    <location>
        <begin position="70"/>
        <end position="100"/>
    </location>
</feature>
<dbReference type="InterPro" id="IPR036864">
    <property type="entry name" value="Zn2-C6_fun-type_DNA-bd_sf"/>
</dbReference>
<gene>
    <name evidence="6" type="ORF">BDV96DRAFT_150728</name>
</gene>
<protein>
    <submittedName>
        <fullName evidence="6">Fungal-specific transcription factor domain-containing protein</fullName>
    </submittedName>
</protein>
<accession>A0A6A5Z0X0</accession>
<feature type="domain" description="Zn(2)-C6 fungal-type" evidence="5">
    <location>
        <begin position="22"/>
        <end position="50"/>
    </location>
</feature>
<reference evidence="6" key="1">
    <citation type="journal article" date="2020" name="Stud. Mycol.">
        <title>101 Dothideomycetes genomes: a test case for predicting lifestyles and emergence of pathogens.</title>
        <authorList>
            <person name="Haridas S."/>
            <person name="Albert R."/>
            <person name="Binder M."/>
            <person name="Bloem J."/>
            <person name="Labutti K."/>
            <person name="Salamov A."/>
            <person name="Andreopoulos B."/>
            <person name="Baker S."/>
            <person name="Barry K."/>
            <person name="Bills G."/>
            <person name="Bluhm B."/>
            <person name="Cannon C."/>
            <person name="Castanera R."/>
            <person name="Culley D."/>
            <person name="Daum C."/>
            <person name="Ezra D."/>
            <person name="Gonzalez J."/>
            <person name="Henrissat B."/>
            <person name="Kuo A."/>
            <person name="Liang C."/>
            <person name="Lipzen A."/>
            <person name="Lutzoni F."/>
            <person name="Magnuson J."/>
            <person name="Mondo S."/>
            <person name="Nolan M."/>
            <person name="Ohm R."/>
            <person name="Pangilinan J."/>
            <person name="Park H.-J."/>
            <person name="Ramirez L."/>
            <person name="Alfaro M."/>
            <person name="Sun H."/>
            <person name="Tritt A."/>
            <person name="Yoshinaga Y."/>
            <person name="Zwiers L.-H."/>
            <person name="Turgeon B."/>
            <person name="Goodwin S."/>
            <person name="Spatafora J."/>
            <person name="Crous P."/>
            <person name="Grigoriev I."/>
        </authorList>
    </citation>
    <scope>NUCLEOTIDE SEQUENCE</scope>
    <source>
        <strain evidence="6">CBS 627.86</strain>
    </source>
</reference>
<evidence type="ECO:0000259" key="5">
    <source>
        <dbReference type="PROSITE" id="PS50048"/>
    </source>
</evidence>
<dbReference type="AlphaFoldDB" id="A0A6A5Z0X0"/>
<dbReference type="InterPro" id="IPR050613">
    <property type="entry name" value="Sec_Metabolite_Reg"/>
</dbReference>
<dbReference type="Pfam" id="PF00172">
    <property type="entry name" value="Zn_clus"/>
    <property type="match status" value="1"/>
</dbReference>
<organism evidence="6 7">
    <name type="scientific">Lophiotrema nucula</name>
    <dbReference type="NCBI Taxonomy" id="690887"/>
    <lineage>
        <taxon>Eukaryota</taxon>
        <taxon>Fungi</taxon>
        <taxon>Dikarya</taxon>
        <taxon>Ascomycota</taxon>
        <taxon>Pezizomycotina</taxon>
        <taxon>Dothideomycetes</taxon>
        <taxon>Pleosporomycetidae</taxon>
        <taxon>Pleosporales</taxon>
        <taxon>Lophiotremataceae</taxon>
        <taxon>Lophiotrema</taxon>
    </lineage>
</organism>
<dbReference type="SMART" id="SM00906">
    <property type="entry name" value="Fungal_trans"/>
    <property type="match status" value="1"/>
</dbReference>
<comment type="subcellular location">
    <subcellularLocation>
        <location evidence="1">Nucleus</location>
    </subcellularLocation>
</comment>
<dbReference type="CDD" id="cd00067">
    <property type="entry name" value="GAL4"/>
    <property type="match status" value="1"/>
</dbReference>
<dbReference type="Gene3D" id="4.10.240.10">
    <property type="entry name" value="Zn(2)-C6 fungal-type DNA-binding domain"/>
    <property type="match status" value="1"/>
</dbReference>
<dbReference type="InterPro" id="IPR001138">
    <property type="entry name" value="Zn2Cys6_DnaBD"/>
</dbReference>
<dbReference type="PROSITE" id="PS00463">
    <property type="entry name" value="ZN2_CY6_FUNGAL_1"/>
    <property type="match status" value="1"/>
</dbReference>
<dbReference type="SMART" id="SM00066">
    <property type="entry name" value="GAL4"/>
    <property type="match status" value="1"/>
</dbReference>
<evidence type="ECO:0000256" key="2">
    <source>
        <dbReference type="ARBA" id="ARBA00022723"/>
    </source>
</evidence>
<feature type="compositionally biased region" description="Low complexity" evidence="4">
    <location>
        <begin position="170"/>
        <end position="184"/>
    </location>
</feature>
<evidence type="ECO:0000256" key="3">
    <source>
        <dbReference type="ARBA" id="ARBA00023242"/>
    </source>
</evidence>
<keyword evidence="3" id="KW-0539">Nucleus</keyword>
<dbReference type="GO" id="GO:0008270">
    <property type="term" value="F:zinc ion binding"/>
    <property type="evidence" value="ECO:0007669"/>
    <property type="project" value="InterPro"/>
</dbReference>
<evidence type="ECO:0000256" key="4">
    <source>
        <dbReference type="SAM" id="MobiDB-lite"/>
    </source>
</evidence>
<dbReference type="CDD" id="cd12148">
    <property type="entry name" value="fungal_TF_MHR"/>
    <property type="match status" value="1"/>
</dbReference>
<feature type="region of interest" description="Disordered" evidence="4">
    <location>
        <begin position="54"/>
        <end position="121"/>
    </location>
</feature>
<name>A0A6A5Z0X0_9PLEO</name>
<dbReference type="PANTHER" id="PTHR31001:SF85">
    <property type="entry name" value="ZN(II)2CYS6 TRANSCRIPTION FACTOR (EUROFUNG)"/>
    <property type="match status" value="1"/>
</dbReference>
<dbReference type="EMBL" id="ML977329">
    <property type="protein sequence ID" value="KAF2113072.1"/>
    <property type="molecule type" value="Genomic_DNA"/>
</dbReference>
<sequence length="637" mass="71536">MASRYDGRGETPTITRRRHVLACARCRARRVKCDRAQPACSNCSKAGALCQPAQQQQLAPPSTSGSSRTGKRDPGDRLRLSKLEEEVARLSRGLDSKSPSREPSVPGSPVDTDAGWPSQNQGMIWYGNQTRYFGPASWASLPDEVADIRTLLGDNDSAAFESASEPAGPSPLDSSSSESEMELPLPNDQLHETLLSLYSHRVDSLVRVLHWPSFVEQSRAFRRRKAAKLHAPEGTTFSNTYYADPSFDPSQQGMYSTTPIVPSQSSEQLSNTRSLAAFDLGFTALLYSVYYAAVVSVIDSPNPPDLGRNINAFSLAATFKREVTNRVMSLDAKVARSESLEMLQAMVLHLSVEPSSFDSQLQWLQLGAAIRLAQSLGVHRDGSQFDLRPIESETRRRLWAQICVLDTRIGEHLGREPTISIDTYDTALPLSISDSDLSEIDEHDAASRRGKETNFKTYQEIEQGLERRSPFSPMTFSLVETESARMMAQLATRRLRARDSIFQSQLSRSSSMARSEQSHWISRFEHRFRTVYDLDSLDSSHPMQYLIAEMANVIILKAKFINNMLQWREAYGRMEESRRDAERDELLRAAVVISIRSLTLIHQYSSTPYGWYTKRLRDVTGIDQLIVVSIEPTLPRR</sequence>
<dbReference type="OrthoDB" id="435881at2759"/>
<keyword evidence="2" id="KW-0479">Metal-binding</keyword>
<dbReference type="SUPFAM" id="SSF57701">
    <property type="entry name" value="Zn2/Cys6 DNA-binding domain"/>
    <property type="match status" value="1"/>
</dbReference>
<dbReference type="Pfam" id="PF04082">
    <property type="entry name" value="Fungal_trans"/>
    <property type="match status" value="1"/>
</dbReference>
<dbReference type="PROSITE" id="PS50048">
    <property type="entry name" value="ZN2_CY6_FUNGAL_2"/>
    <property type="match status" value="1"/>
</dbReference>
<evidence type="ECO:0000313" key="7">
    <source>
        <dbReference type="Proteomes" id="UP000799770"/>
    </source>
</evidence>
<dbReference type="GO" id="GO:0000981">
    <property type="term" value="F:DNA-binding transcription factor activity, RNA polymerase II-specific"/>
    <property type="evidence" value="ECO:0007669"/>
    <property type="project" value="InterPro"/>
</dbReference>
<dbReference type="GO" id="GO:0006351">
    <property type="term" value="P:DNA-templated transcription"/>
    <property type="evidence" value="ECO:0007669"/>
    <property type="project" value="InterPro"/>
</dbReference>
<proteinExistence type="predicted"/>
<dbReference type="GO" id="GO:0005634">
    <property type="term" value="C:nucleus"/>
    <property type="evidence" value="ECO:0007669"/>
    <property type="project" value="UniProtKB-SubCell"/>
</dbReference>